<dbReference type="EMBL" id="JAAALK010000290">
    <property type="protein sequence ID" value="KAG8047742.1"/>
    <property type="molecule type" value="Genomic_DNA"/>
</dbReference>
<protein>
    <submittedName>
        <fullName evidence="2">Uncharacterized protein</fullName>
    </submittedName>
</protein>
<evidence type="ECO:0000313" key="2">
    <source>
        <dbReference type="EMBL" id="KAG8047742.1"/>
    </source>
</evidence>
<name>A0A8J5REQ5_ZIZPA</name>
<feature type="region of interest" description="Disordered" evidence="1">
    <location>
        <begin position="1"/>
        <end position="28"/>
    </location>
</feature>
<keyword evidence="3" id="KW-1185">Reference proteome</keyword>
<accession>A0A8J5REQ5</accession>
<comment type="caution">
    <text evidence="2">The sequence shown here is derived from an EMBL/GenBank/DDBJ whole genome shotgun (WGS) entry which is preliminary data.</text>
</comment>
<gene>
    <name evidence="2" type="ORF">GUJ93_ZPchr0008g13081</name>
</gene>
<organism evidence="2 3">
    <name type="scientific">Zizania palustris</name>
    <name type="common">Northern wild rice</name>
    <dbReference type="NCBI Taxonomy" id="103762"/>
    <lineage>
        <taxon>Eukaryota</taxon>
        <taxon>Viridiplantae</taxon>
        <taxon>Streptophyta</taxon>
        <taxon>Embryophyta</taxon>
        <taxon>Tracheophyta</taxon>
        <taxon>Spermatophyta</taxon>
        <taxon>Magnoliopsida</taxon>
        <taxon>Liliopsida</taxon>
        <taxon>Poales</taxon>
        <taxon>Poaceae</taxon>
        <taxon>BOP clade</taxon>
        <taxon>Oryzoideae</taxon>
        <taxon>Oryzeae</taxon>
        <taxon>Zizaniinae</taxon>
        <taxon>Zizania</taxon>
    </lineage>
</organism>
<evidence type="ECO:0000256" key="1">
    <source>
        <dbReference type="SAM" id="MobiDB-lite"/>
    </source>
</evidence>
<dbReference type="AlphaFoldDB" id="A0A8J5REQ5"/>
<sequence>MLSPTSTGVEDSLRVPSSIGDRPETKEEVPIMVVEVSGSDDEAHPMEGSEGLPVDKRVLLRFIVLAQGAMNSFDEECGRIAAESMTLRDRLGDSEEKASNLEDMLQQEQGRCATFEVKAENLWASQGTAEAEAHAL</sequence>
<proteinExistence type="predicted"/>
<dbReference type="Proteomes" id="UP000729402">
    <property type="component" value="Unassembled WGS sequence"/>
</dbReference>
<reference evidence="2" key="2">
    <citation type="submission" date="2021-02" db="EMBL/GenBank/DDBJ databases">
        <authorList>
            <person name="Kimball J.A."/>
            <person name="Haas M.W."/>
            <person name="Macchietto M."/>
            <person name="Kono T."/>
            <person name="Duquette J."/>
            <person name="Shao M."/>
        </authorList>
    </citation>
    <scope>NUCLEOTIDE SEQUENCE</scope>
    <source>
        <tissue evidence="2">Fresh leaf tissue</tissue>
    </source>
</reference>
<evidence type="ECO:0000313" key="3">
    <source>
        <dbReference type="Proteomes" id="UP000729402"/>
    </source>
</evidence>
<reference evidence="2" key="1">
    <citation type="journal article" date="2021" name="bioRxiv">
        <title>Whole Genome Assembly and Annotation of Northern Wild Rice, Zizania palustris L., Supports a Whole Genome Duplication in the Zizania Genus.</title>
        <authorList>
            <person name="Haas M."/>
            <person name="Kono T."/>
            <person name="Macchietto M."/>
            <person name="Millas R."/>
            <person name="McGilp L."/>
            <person name="Shao M."/>
            <person name="Duquette J."/>
            <person name="Hirsch C.N."/>
            <person name="Kimball J."/>
        </authorList>
    </citation>
    <scope>NUCLEOTIDE SEQUENCE</scope>
    <source>
        <tissue evidence="2">Fresh leaf tissue</tissue>
    </source>
</reference>